<evidence type="ECO:0000259" key="4">
    <source>
        <dbReference type="PROSITE" id="PS01124"/>
    </source>
</evidence>
<dbReference type="SMART" id="SM00342">
    <property type="entry name" value="HTH_ARAC"/>
    <property type="match status" value="1"/>
</dbReference>
<feature type="domain" description="HTH araC/xylS-type" evidence="4">
    <location>
        <begin position="1"/>
        <end position="89"/>
    </location>
</feature>
<proteinExistence type="predicted"/>
<comment type="caution">
    <text evidence="5">The sequence shown here is derived from an EMBL/GenBank/DDBJ whole genome shotgun (WGS) entry which is preliminary data.</text>
</comment>
<accession>A0A561TUB2</accession>
<evidence type="ECO:0000313" key="6">
    <source>
        <dbReference type="Proteomes" id="UP000318186"/>
    </source>
</evidence>
<evidence type="ECO:0000256" key="2">
    <source>
        <dbReference type="ARBA" id="ARBA00023125"/>
    </source>
</evidence>
<dbReference type="SUPFAM" id="SSF46689">
    <property type="entry name" value="Homeodomain-like"/>
    <property type="match status" value="2"/>
</dbReference>
<dbReference type="InterPro" id="IPR018060">
    <property type="entry name" value="HTH_AraC"/>
</dbReference>
<protein>
    <submittedName>
        <fullName evidence="5">AraC-like DNA-binding protein</fullName>
    </submittedName>
</protein>
<organism evidence="5 6">
    <name type="scientific">Streptomyces brevispora</name>
    <dbReference type="NCBI Taxonomy" id="887462"/>
    <lineage>
        <taxon>Bacteria</taxon>
        <taxon>Bacillati</taxon>
        <taxon>Actinomycetota</taxon>
        <taxon>Actinomycetes</taxon>
        <taxon>Kitasatosporales</taxon>
        <taxon>Streptomycetaceae</taxon>
        <taxon>Streptomyces</taxon>
    </lineage>
</organism>
<gene>
    <name evidence="5" type="ORF">FHX80_13118</name>
</gene>
<dbReference type="InterPro" id="IPR009057">
    <property type="entry name" value="Homeodomain-like_sf"/>
</dbReference>
<dbReference type="GO" id="GO:0043565">
    <property type="term" value="F:sequence-specific DNA binding"/>
    <property type="evidence" value="ECO:0007669"/>
    <property type="project" value="InterPro"/>
</dbReference>
<dbReference type="PROSITE" id="PS01124">
    <property type="entry name" value="HTH_ARAC_FAMILY_2"/>
    <property type="match status" value="1"/>
</dbReference>
<dbReference type="EMBL" id="VIWW01000003">
    <property type="protein sequence ID" value="TWF90702.1"/>
    <property type="molecule type" value="Genomic_DNA"/>
</dbReference>
<keyword evidence="3" id="KW-0804">Transcription</keyword>
<sequence>MHGRTLELQDAALRLHAHHTHLVRAFSREFGMAPHQYVTERSVDLARRLLLQGLPAPGVATSAGFYDQSHPARHFKRVVGTSPGHYARARGPLAPPAV</sequence>
<name>A0A561TUB2_9ACTN</name>
<keyword evidence="2 5" id="KW-0238">DNA-binding</keyword>
<dbReference type="AlphaFoldDB" id="A0A561TUB2"/>
<keyword evidence="1" id="KW-0805">Transcription regulation</keyword>
<evidence type="ECO:0000256" key="3">
    <source>
        <dbReference type="ARBA" id="ARBA00023163"/>
    </source>
</evidence>
<dbReference type="GO" id="GO:0003700">
    <property type="term" value="F:DNA-binding transcription factor activity"/>
    <property type="evidence" value="ECO:0007669"/>
    <property type="project" value="InterPro"/>
</dbReference>
<dbReference type="InterPro" id="IPR050204">
    <property type="entry name" value="AraC_XylS_family_regulators"/>
</dbReference>
<dbReference type="Proteomes" id="UP000318186">
    <property type="component" value="Unassembled WGS sequence"/>
</dbReference>
<dbReference type="Pfam" id="PF12833">
    <property type="entry name" value="HTH_18"/>
    <property type="match status" value="1"/>
</dbReference>
<evidence type="ECO:0000256" key="1">
    <source>
        <dbReference type="ARBA" id="ARBA00023015"/>
    </source>
</evidence>
<dbReference type="PANTHER" id="PTHR46796:SF2">
    <property type="entry name" value="TRANSCRIPTIONAL REGULATORY PROTEIN"/>
    <property type="match status" value="1"/>
</dbReference>
<dbReference type="PANTHER" id="PTHR46796">
    <property type="entry name" value="HTH-TYPE TRANSCRIPTIONAL ACTIVATOR RHAS-RELATED"/>
    <property type="match status" value="1"/>
</dbReference>
<evidence type="ECO:0000313" key="5">
    <source>
        <dbReference type="EMBL" id="TWF90702.1"/>
    </source>
</evidence>
<dbReference type="Gene3D" id="1.10.10.60">
    <property type="entry name" value="Homeodomain-like"/>
    <property type="match status" value="1"/>
</dbReference>
<reference evidence="5 6" key="1">
    <citation type="submission" date="2019-06" db="EMBL/GenBank/DDBJ databases">
        <title>Sequencing the genomes of 1000 actinobacteria strains.</title>
        <authorList>
            <person name="Klenk H.-P."/>
        </authorList>
    </citation>
    <scope>NUCLEOTIDE SEQUENCE [LARGE SCALE GENOMIC DNA]</scope>
    <source>
        <strain evidence="5 6">DSM 42059</strain>
    </source>
</reference>